<protein>
    <submittedName>
        <fullName evidence="1">Uncharacterized protein</fullName>
    </submittedName>
</protein>
<evidence type="ECO:0000313" key="2">
    <source>
        <dbReference type="Proteomes" id="UP001287286"/>
    </source>
</evidence>
<dbReference type="Proteomes" id="UP001287286">
    <property type="component" value="Unassembled WGS sequence"/>
</dbReference>
<gene>
    <name evidence="1" type="ORF">Purlil1_2175</name>
</gene>
<keyword evidence="2" id="KW-1185">Reference proteome</keyword>
<accession>A0ABR0CD51</accession>
<proteinExistence type="predicted"/>
<evidence type="ECO:0000313" key="1">
    <source>
        <dbReference type="EMBL" id="KAK4093841.1"/>
    </source>
</evidence>
<sequence length="271" mass="29370">MELTSKAFNSGEKGIRIMMLAMNAQPPREGVEIRDDQLRLHQSNVQSRARQTRRQTVAKGGWAQRVCRIAAVLLLLQHTRTFHTSTFVGLLMWTSHPCAAVAPPSLHSRPRSNGAQNDAPVPALCSRRCGADGDALQERVVYVVTGAQVKGIATGQLQLALVMLLACLISARSERQPRGELAQLLPFWGNETPSPLDRPAGQCRDSGATESPKVRHAGWLWGALRESTERGRPPFPSLAGAVTPETALDREGTAFKIGRQCAVAVGSATRN</sequence>
<reference evidence="1 2" key="1">
    <citation type="journal article" date="2024" name="Microbiol. Resour. Announc.">
        <title>Genome annotations for the ascomycete fungi Trichoderma harzianum, Trichoderma aggressivum, and Purpureocillium lilacinum.</title>
        <authorList>
            <person name="Beijen E.P.W."/>
            <person name="Ohm R.A."/>
        </authorList>
    </citation>
    <scope>NUCLEOTIDE SEQUENCE [LARGE SCALE GENOMIC DNA]</scope>
    <source>
        <strain evidence="1 2">CBS 150709</strain>
    </source>
</reference>
<organism evidence="1 2">
    <name type="scientific">Purpureocillium lilacinum</name>
    <name type="common">Paecilomyces lilacinus</name>
    <dbReference type="NCBI Taxonomy" id="33203"/>
    <lineage>
        <taxon>Eukaryota</taxon>
        <taxon>Fungi</taxon>
        <taxon>Dikarya</taxon>
        <taxon>Ascomycota</taxon>
        <taxon>Pezizomycotina</taxon>
        <taxon>Sordariomycetes</taxon>
        <taxon>Hypocreomycetidae</taxon>
        <taxon>Hypocreales</taxon>
        <taxon>Ophiocordycipitaceae</taxon>
        <taxon>Purpureocillium</taxon>
    </lineage>
</organism>
<comment type="caution">
    <text evidence="1">The sequence shown here is derived from an EMBL/GenBank/DDBJ whole genome shotgun (WGS) entry which is preliminary data.</text>
</comment>
<name>A0ABR0CD51_PURLI</name>
<dbReference type="EMBL" id="JAWRVI010000005">
    <property type="protein sequence ID" value="KAK4093841.1"/>
    <property type="molecule type" value="Genomic_DNA"/>
</dbReference>